<evidence type="ECO:0000313" key="2">
    <source>
        <dbReference type="EMBL" id="MBZ5748872.1"/>
    </source>
</evidence>
<keyword evidence="1" id="KW-0812">Transmembrane</keyword>
<sequence length="69" mass="7875">MLQWVKRHLVSILCVLGVFAPFVGMSLIDTFYFSSVVGWILGFCCFVISYIIVTKRPDEEEETTTHTSI</sequence>
<protein>
    <recommendedName>
        <fullName evidence="4">DUF3329 domain-containing protein</fullName>
    </recommendedName>
</protein>
<keyword evidence="1" id="KW-0472">Membrane</keyword>
<proteinExistence type="predicted"/>
<organism evidence="2 3">
    <name type="scientific">Metabacillus rhizolycopersici</name>
    <dbReference type="NCBI Taxonomy" id="2875709"/>
    <lineage>
        <taxon>Bacteria</taxon>
        <taxon>Bacillati</taxon>
        <taxon>Bacillota</taxon>
        <taxon>Bacilli</taxon>
        <taxon>Bacillales</taxon>
        <taxon>Bacillaceae</taxon>
        <taxon>Metabacillus</taxon>
    </lineage>
</organism>
<accession>A0ABS7UL96</accession>
<gene>
    <name evidence="2" type="ORF">K9V48_01045</name>
</gene>
<evidence type="ECO:0000313" key="3">
    <source>
        <dbReference type="Proteomes" id="UP001165287"/>
    </source>
</evidence>
<evidence type="ECO:0008006" key="4">
    <source>
        <dbReference type="Google" id="ProtNLM"/>
    </source>
</evidence>
<dbReference type="RefSeq" id="WP_224136078.1">
    <property type="nucleotide sequence ID" value="NZ_JAIQUM010000001.1"/>
</dbReference>
<feature type="transmembrane region" description="Helical" evidence="1">
    <location>
        <begin position="36"/>
        <end position="53"/>
    </location>
</feature>
<name>A0ABS7UL96_9BACI</name>
<reference evidence="2" key="1">
    <citation type="submission" date="2024-05" db="EMBL/GenBank/DDBJ databases">
        <title>Metabacillus sp. nov., isolated from the rhizosphere soil of tomato plants.</title>
        <authorList>
            <person name="Ma R."/>
        </authorList>
    </citation>
    <scope>NUCLEOTIDE SEQUENCE</scope>
    <source>
        <strain evidence="2">DBTR6</strain>
    </source>
</reference>
<keyword evidence="1" id="KW-1133">Transmembrane helix</keyword>
<dbReference type="EMBL" id="JAIQUM010000001">
    <property type="protein sequence ID" value="MBZ5748872.1"/>
    <property type="molecule type" value="Genomic_DNA"/>
</dbReference>
<evidence type="ECO:0000256" key="1">
    <source>
        <dbReference type="SAM" id="Phobius"/>
    </source>
</evidence>
<dbReference type="Proteomes" id="UP001165287">
    <property type="component" value="Unassembled WGS sequence"/>
</dbReference>
<keyword evidence="3" id="KW-1185">Reference proteome</keyword>
<comment type="caution">
    <text evidence="2">The sequence shown here is derived from an EMBL/GenBank/DDBJ whole genome shotgun (WGS) entry which is preliminary data.</text>
</comment>